<keyword evidence="3" id="KW-1185">Reference proteome</keyword>
<proteinExistence type="predicted"/>
<gene>
    <name evidence="2" type="ORF">LCOR_09945.1</name>
</gene>
<dbReference type="VEuPathDB" id="FungiDB:LCOR_09945.1"/>
<reference evidence="2" key="1">
    <citation type="submission" date="2013-08" db="EMBL/GenBank/DDBJ databases">
        <title>Gene expansion shapes genome architecture in the human pathogen Lichtheimia corymbifera: an evolutionary genomics analysis in the ancient terrestrial Mucorales (Mucoromycotina).</title>
        <authorList>
            <person name="Schwartze V.U."/>
            <person name="Winter S."/>
            <person name="Shelest E."/>
            <person name="Marcet-Houben M."/>
            <person name="Horn F."/>
            <person name="Wehner S."/>
            <person name="Hoffmann K."/>
            <person name="Riege K."/>
            <person name="Sammeth M."/>
            <person name="Nowrousian M."/>
            <person name="Valiante V."/>
            <person name="Linde J."/>
            <person name="Jacobsen I.D."/>
            <person name="Marz M."/>
            <person name="Brakhage A.A."/>
            <person name="Gabaldon T."/>
            <person name="Bocker S."/>
            <person name="Voigt K."/>
        </authorList>
    </citation>
    <scope>NUCLEOTIDE SEQUENCE [LARGE SCALE GENOMIC DNA]</scope>
    <source>
        <strain evidence="2">FSU 9682</strain>
    </source>
</reference>
<evidence type="ECO:0000256" key="1">
    <source>
        <dbReference type="SAM" id="MobiDB-lite"/>
    </source>
</evidence>
<dbReference type="EMBL" id="CBTN010000065">
    <property type="protein sequence ID" value="CDH59114.1"/>
    <property type="molecule type" value="Genomic_DNA"/>
</dbReference>
<comment type="caution">
    <text evidence="2">The sequence shown here is derived from an EMBL/GenBank/DDBJ whole genome shotgun (WGS) entry which is preliminary data.</text>
</comment>
<dbReference type="Proteomes" id="UP000027586">
    <property type="component" value="Unassembled WGS sequence"/>
</dbReference>
<evidence type="ECO:0000313" key="2">
    <source>
        <dbReference type="EMBL" id="CDH59114.1"/>
    </source>
</evidence>
<dbReference type="AlphaFoldDB" id="A0A068S9Z8"/>
<feature type="region of interest" description="Disordered" evidence="1">
    <location>
        <begin position="95"/>
        <end position="118"/>
    </location>
</feature>
<evidence type="ECO:0000313" key="3">
    <source>
        <dbReference type="Proteomes" id="UP000027586"/>
    </source>
</evidence>
<protein>
    <submittedName>
        <fullName evidence="2">Uncharacterized protein</fullName>
    </submittedName>
</protein>
<sequence>MYIIFAVAAVIHHHHHRHSHPSLPNPIPVLCAVSTCSSRLLFKHHDGARHQVADNDGHRPADPHQLTYPRRFCHLPLPTSHPCHEQQDFEDRVDAVTLPPLPPPPQLIPPNLQGSRTT</sequence>
<organism evidence="2 3">
    <name type="scientific">Lichtheimia corymbifera JMRC:FSU:9682</name>
    <dbReference type="NCBI Taxonomy" id="1263082"/>
    <lineage>
        <taxon>Eukaryota</taxon>
        <taxon>Fungi</taxon>
        <taxon>Fungi incertae sedis</taxon>
        <taxon>Mucoromycota</taxon>
        <taxon>Mucoromycotina</taxon>
        <taxon>Mucoromycetes</taxon>
        <taxon>Mucorales</taxon>
        <taxon>Lichtheimiaceae</taxon>
        <taxon>Lichtheimia</taxon>
    </lineage>
</organism>
<name>A0A068S9Z8_9FUNG</name>
<accession>A0A068S9Z8</accession>
<feature type="compositionally biased region" description="Pro residues" evidence="1">
    <location>
        <begin position="99"/>
        <end position="108"/>
    </location>
</feature>